<dbReference type="CDD" id="cd03188">
    <property type="entry name" value="GST_C_Beta"/>
    <property type="match status" value="1"/>
</dbReference>
<keyword evidence="7" id="KW-1185">Reference proteome</keyword>
<dbReference type="PANTHER" id="PTHR44051:SF8">
    <property type="entry name" value="GLUTATHIONE S-TRANSFERASE GSTA"/>
    <property type="match status" value="1"/>
</dbReference>
<dbReference type="InterPro" id="IPR036282">
    <property type="entry name" value="Glutathione-S-Trfase_C_sf"/>
</dbReference>
<evidence type="ECO:0000313" key="6">
    <source>
        <dbReference type="Proteomes" id="UP000266206"/>
    </source>
</evidence>
<dbReference type="Pfam" id="PF00043">
    <property type="entry name" value="GST_C"/>
    <property type="match status" value="1"/>
</dbReference>
<dbReference type="CDD" id="cd03057">
    <property type="entry name" value="GST_N_Beta"/>
    <property type="match status" value="1"/>
</dbReference>
<organism evidence="5 6">
    <name type="scientific">Neopusillimonas maritima</name>
    <dbReference type="NCBI Taxonomy" id="2026239"/>
    <lineage>
        <taxon>Bacteria</taxon>
        <taxon>Pseudomonadati</taxon>
        <taxon>Pseudomonadota</taxon>
        <taxon>Betaproteobacteria</taxon>
        <taxon>Burkholderiales</taxon>
        <taxon>Alcaligenaceae</taxon>
        <taxon>Neopusillimonas</taxon>
    </lineage>
</organism>
<dbReference type="AlphaFoldDB" id="A0A3A1YWP7"/>
<dbReference type="Pfam" id="PF02798">
    <property type="entry name" value="GST_N"/>
    <property type="match status" value="1"/>
</dbReference>
<evidence type="ECO:0000256" key="1">
    <source>
        <dbReference type="RuleBase" id="RU003494"/>
    </source>
</evidence>
<dbReference type="InterPro" id="IPR004045">
    <property type="entry name" value="Glutathione_S-Trfase_N"/>
</dbReference>
<dbReference type="SFLD" id="SFLDG00358">
    <property type="entry name" value="Main_(cytGST)"/>
    <property type="match status" value="1"/>
</dbReference>
<dbReference type="SFLD" id="SFLDG01150">
    <property type="entry name" value="Main.1:_Beta-like"/>
    <property type="match status" value="1"/>
</dbReference>
<proteinExistence type="inferred from homology"/>
<dbReference type="SFLD" id="SFLDS00019">
    <property type="entry name" value="Glutathione_Transferase_(cytos"/>
    <property type="match status" value="1"/>
</dbReference>
<reference evidence="6 7" key="1">
    <citation type="submission" date="2017-08" db="EMBL/GenBank/DDBJ databases">
        <title>Pusillimonas indicus sp. nov., a member of the family Alcaligenaceae isolated from surface seawater.</title>
        <authorList>
            <person name="Li J."/>
        </authorList>
    </citation>
    <scope>NUCLEOTIDE SEQUENCE [LARGE SCALE GENOMIC DNA]</scope>
    <source>
        <strain evidence="4 7">17-4A</strain>
        <strain evidence="5 6">L52-1-41</strain>
    </source>
</reference>
<dbReference type="SUPFAM" id="SSF52833">
    <property type="entry name" value="Thioredoxin-like"/>
    <property type="match status" value="1"/>
</dbReference>
<dbReference type="Proteomes" id="UP000266206">
    <property type="component" value="Unassembled WGS sequence"/>
</dbReference>
<accession>A0A3A1YWP7</accession>
<name>A0A3A1YWP7_9BURK</name>
<dbReference type="Gene3D" id="3.40.30.10">
    <property type="entry name" value="Glutaredoxin"/>
    <property type="match status" value="1"/>
</dbReference>
<keyword evidence="5" id="KW-0808">Transferase</keyword>
<dbReference type="InterPro" id="IPR036249">
    <property type="entry name" value="Thioredoxin-like_sf"/>
</dbReference>
<evidence type="ECO:0000313" key="4">
    <source>
        <dbReference type="EMBL" id="RII82213.1"/>
    </source>
</evidence>
<dbReference type="EMBL" id="NQOU01000005">
    <property type="protein sequence ID" value="RII82213.1"/>
    <property type="molecule type" value="Genomic_DNA"/>
</dbReference>
<protein>
    <submittedName>
        <fullName evidence="5">Glutathione S-transferase</fullName>
    </submittedName>
</protein>
<dbReference type="InterPro" id="IPR010987">
    <property type="entry name" value="Glutathione-S-Trfase_C-like"/>
</dbReference>
<feature type="domain" description="GST C-terminal" evidence="3">
    <location>
        <begin position="82"/>
        <end position="202"/>
    </location>
</feature>
<dbReference type="OrthoDB" id="8772754at2"/>
<sequence length="202" mass="22922">MKLYYLKGACPLASQIVLEWMNVGYELEEVTREQTKTPQFLALNPVGSVPVLVDDDFVLSQSVAIMEYLAELHPESGLHGTTAKERAEVRRWLSFCNSDLHRTFSLVFVPQNFQSTPQGQEELATKAAERIKFLFSVADKRLADRDYLAGKRSLADPYLYTVNRWTRAKGIDMPDLKNLDAFYNRMATDPGVQNALSRQGLE</sequence>
<dbReference type="PROSITE" id="PS50404">
    <property type="entry name" value="GST_NTER"/>
    <property type="match status" value="1"/>
</dbReference>
<dbReference type="PROSITE" id="PS50405">
    <property type="entry name" value="GST_CTER"/>
    <property type="match status" value="1"/>
</dbReference>
<dbReference type="EMBL" id="NQYH01000002">
    <property type="protein sequence ID" value="RIY41719.1"/>
    <property type="molecule type" value="Genomic_DNA"/>
</dbReference>
<evidence type="ECO:0000259" key="3">
    <source>
        <dbReference type="PROSITE" id="PS50405"/>
    </source>
</evidence>
<dbReference type="InterPro" id="IPR004046">
    <property type="entry name" value="GST_C"/>
</dbReference>
<dbReference type="GO" id="GO:0016740">
    <property type="term" value="F:transferase activity"/>
    <property type="evidence" value="ECO:0007669"/>
    <property type="project" value="UniProtKB-KW"/>
</dbReference>
<comment type="caution">
    <text evidence="5">The sequence shown here is derived from an EMBL/GenBank/DDBJ whole genome shotgun (WGS) entry which is preliminary data.</text>
</comment>
<evidence type="ECO:0000313" key="5">
    <source>
        <dbReference type="EMBL" id="RIY41719.1"/>
    </source>
</evidence>
<dbReference type="Proteomes" id="UP000266483">
    <property type="component" value="Unassembled WGS sequence"/>
</dbReference>
<comment type="similarity">
    <text evidence="1">Belongs to the GST superfamily.</text>
</comment>
<dbReference type="Gene3D" id="1.20.1050.10">
    <property type="match status" value="1"/>
</dbReference>
<dbReference type="PANTHER" id="PTHR44051">
    <property type="entry name" value="GLUTATHIONE S-TRANSFERASE-RELATED"/>
    <property type="match status" value="1"/>
</dbReference>
<dbReference type="RefSeq" id="WP_119442678.1">
    <property type="nucleotide sequence ID" value="NZ_CP170494.1"/>
</dbReference>
<evidence type="ECO:0000313" key="7">
    <source>
        <dbReference type="Proteomes" id="UP000266483"/>
    </source>
</evidence>
<dbReference type="InterPro" id="IPR040079">
    <property type="entry name" value="Glutathione_S-Trfase"/>
</dbReference>
<evidence type="ECO:0000259" key="2">
    <source>
        <dbReference type="PROSITE" id="PS50404"/>
    </source>
</evidence>
<gene>
    <name evidence="4" type="ORF">CJO09_12740</name>
    <name evidence="5" type="ORF">CJP73_04535</name>
</gene>
<feature type="domain" description="GST N-terminal" evidence="2">
    <location>
        <begin position="1"/>
        <end position="77"/>
    </location>
</feature>
<dbReference type="SUPFAM" id="SSF47616">
    <property type="entry name" value="GST C-terminal domain-like"/>
    <property type="match status" value="1"/>
</dbReference>